<sequence length="612" mass="69315">MAKCITPSFVQKGILSPDDAIEIQKGLTERARVEIFLQKLVLSKPTSFDHFTEVLRETNQEFIVLELQKDTDAQEDFPAIWTSGDEANIKRMIKWEREYILDQLHPDKILGFFVERGIFNIEIIADMTFKSRKEKARILLESVLQNLPSAFNLLLHALRQTESDQLASCLSEMVSRTRDVTMLGKSKQSEVQIQIKATLCGEDMQPLIELETYLVNSINTEQRENVREAFLKETESMLKNATFGSLIIHITLCSKKSYKRILKFCQNRSFEKLLKNLLSNEKAKQLLPHGPITVNLELRAIDVIDEGATSEVAKFRDRLIEDFDTVVEEINPMNFKRVFVDRRLLSEDYFHQLGEMILQSRSSSAADFVLKVLELGEDAILAFKETIEKDGPEYLLAVLSKHTTEVADDPDNDELIATLKVTHQNSSRSDGFIFYDSSFQMTMQDFIDLKRTPPSDSAKGLNTPGALPVVDNPRKINSADRYPAKQLYISTPDPRRRSSSDFAKGLNTPRALPVDGNPRKIHYADRYPAKQLFISTPDPPRRSSSDSSKGLNTPVVDNQRKSHSADSYPAKQLCIHMSITPSRSSSGFSDDSRFSSWSEADPAMDLEGDLSS</sequence>
<dbReference type="Proteomes" id="UP001634394">
    <property type="component" value="Unassembled WGS sequence"/>
</dbReference>
<dbReference type="CDD" id="cd01671">
    <property type="entry name" value="CARD"/>
    <property type="match status" value="2"/>
</dbReference>
<protein>
    <recommendedName>
        <fullName evidence="2">CARD domain-containing protein</fullName>
    </recommendedName>
</protein>
<evidence type="ECO:0000259" key="2">
    <source>
        <dbReference type="PROSITE" id="PS50209"/>
    </source>
</evidence>
<evidence type="ECO:0000313" key="3">
    <source>
        <dbReference type="EMBL" id="KAL3855253.1"/>
    </source>
</evidence>
<evidence type="ECO:0000256" key="1">
    <source>
        <dbReference type="SAM" id="MobiDB-lite"/>
    </source>
</evidence>
<accession>A0ABD3V3W5</accession>
<dbReference type="EMBL" id="JBJQND010000014">
    <property type="protein sequence ID" value="KAL3855253.1"/>
    <property type="molecule type" value="Genomic_DNA"/>
</dbReference>
<evidence type="ECO:0000313" key="4">
    <source>
        <dbReference type="Proteomes" id="UP001634394"/>
    </source>
</evidence>
<dbReference type="AlphaFoldDB" id="A0ABD3V3W5"/>
<gene>
    <name evidence="3" type="ORF">ACJMK2_014469</name>
</gene>
<dbReference type="PROSITE" id="PS50209">
    <property type="entry name" value="CARD"/>
    <property type="match status" value="1"/>
</dbReference>
<dbReference type="SUPFAM" id="SSF47986">
    <property type="entry name" value="DEATH domain"/>
    <property type="match status" value="2"/>
</dbReference>
<name>A0ABD3V3W5_SINWO</name>
<comment type="caution">
    <text evidence="3">The sequence shown here is derived from an EMBL/GenBank/DDBJ whole genome shotgun (WGS) entry which is preliminary data.</text>
</comment>
<dbReference type="InterPro" id="IPR011029">
    <property type="entry name" value="DEATH-like_dom_sf"/>
</dbReference>
<feature type="domain" description="CARD" evidence="2">
    <location>
        <begin position="85"/>
        <end position="173"/>
    </location>
</feature>
<dbReference type="SMART" id="SM00114">
    <property type="entry name" value="CARD"/>
    <property type="match status" value="1"/>
</dbReference>
<organism evidence="3 4">
    <name type="scientific">Sinanodonta woodiana</name>
    <name type="common">Chinese pond mussel</name>
    <name type="synonym">Anodonta woodiana</name>
    <dbReference type="NCBI Taxonomy" id="1069815"/>
    <lineage>
        <taxon>Eukaryota</taxon>
        <taxon>Metazoa</taxon>
        <taxon>Spiralia</taxon>
        <taxon>Lophotrochozoa</taxon>
        <taxon>Mollusca</taxon>
        <taxon>Bivalvia</taxon>
        <taxon>Autobranchia</taxon>
        <taxon>Heteroconchia</taxon>
        <taxon>Palaeoheterodonta</taxon>
        <taxon>Unionida</taxon>
        <taxon>Unionoidea</taxon>
        <taxon>Unionidae</taxon>
        <taxon>Unioninae</taxon>
        <taxon>Sinanodonta</taxon>
    </lineage>
</organism>
<keyword evidence="4" id="KW-1185">Reference proteome</keyword>
<feature type="compositionally biased region" description="Low complexity" evidence="1">
    <location>
        <begin position="582"/>
        <end position="598"/>
    </location>
</feature>
<proteinExistence type="predicted"/>
<dbReference type="InterPro" id="IPR001315">
    <property type="entry name" value="CARD"/>
</dbReference>
<dbReference type="Gene3D" id="1.10.533.10">
    <property type="entry name" value="Death Domain, Fas"/>
    <property type="match status" value="2"/>
</dbReference>
<feature type="compositionally biased region" description="Acidic residues" evidence="1">
    <location>
        <begin position="602"/>
        <end position="612"/>
    </location>
</feature>
<reference evidence="3 4" key="1">
    <citation type="submission" date="2024-11" db="EMBL/GenBank/DDBJ databases">
        <title>Chromosome-level genome assembly of the freshwater bivalve Anodonta woodiana.</title>
        <authorList>
            <person name="Chen X."/>
        </authorList>
    </citation>
    <scope>NUCLEOTIDE SEQUENCE [LARGE SCALE GENOMIC DNA]</scope>
    <source>
        <strain evidence="3">MN2024</strain>
        <tissue evidence="3">Gills</tissue>
    </source>
</reference>
<feature type="region of interest" description="Disordered" evidence="1">
    <location>
        <begin position="450"/>
        <end position="612"/>
    </location>
</feature>